<dbReference type="Gene3D" id="1.10.10.10">
    <property type="entry name" value="Winged helix-like DNA-binding domain superfamily/Winged helix DNA-binding domain"/>
    <property type="match status" value="1"/>
</dbReference>
<dbReference type="SUPFAM" id="SSF53067">
    <property type="entry name" value="Actin-like ATPase domain"/>
    <property type="match status" value="1"/>
</dbReference>
<reference evidence="2 3" key="1">
    <citation type="submission" date="2018-08" db="EMBL/GenBank/DDBJ databases">
        <authorList>
            <person name="Khan S.A."/>
            <person name="Jeon C.O."/>
            <person name="Chun B.H."/>
            <person name="Jeong S.E."/>
        </authorList>
    </citation>
    <scope>NUCLEOTIDE SEQUENCE [LARGE SCALE GENOMIC DNA]</scope>
    <source>
        <strain evidence="2 3">S-16</strain>
    </source>
</reference>
<keyword evidence="3" id="KW-1185">Reference proteome</keyword>
<dbReference type="Proteomes" id="UP000267464">
    <property type="component" value="Unassembled WGS sequence"/>
</dbReference>
<organism evidence="2 3">
    <name type="scientific">Piscinibacter terrae</name>
    <dbReference type="NCBI Taxonomy" id="2496871"/>
    <lineage>
        <taxon>Bacteria</taxon>
        <taxon>Pseudomonadati</taxon>
        <taxon>Pseudomonadota</taxon>
        <taxon>Betaproteobacteria</taxon>
        <taxon>Burkholderiales</taxon>
        <taxon>Sphaerotilaceae</taxon>
        <taxon>Piscinibacter</taxon>
    </lineage>
</organism>
<gene>
    <name evidence="2" type="ORF">DZC73_17930</name>
</gene>
<comment type="similarity">
    <text evidence="1">Belongs to the ROK (NagC/XylR) family.</text>
</comment>
<dbReference type="InterPro" id="IPR049874">
    <property type="entry name" value="ROK_cs"/>
</dbReference>
<dbReference type="InterPro" id="IPR043129">
    <property type="entry name" value="ATPase_NBD"/>
</dbReference>
<accession>A0A3N7JPN0</accession>
<dbReference type="Gene3D" id="3.30.420.40">
    <property type="match status" value="2"/>
</dbReference>
<dbReference type="OrthoDB" id="9810372at2"/>
<name>A0A3N7JPN0_9BURK</name>
<dbReference type="InterPro" id="IPR036388">
    <property type="entry name" value="WH-like_DNA-bd_sf"/>
</dbReference>
<dbReference type="PROSITE" id="PS01125">
    <property type="entry name" value="ROK"/>
    <property type="match status" value="1"/>
</dbReference>
<dbReference type="InterPro" id="IPR036390">
    <property type="entry name" value="WH_DNA-bd_sf"/>
</dbReference>
<dbReference type="InterPro" id="IPR000600">
    <property type="entry name" value="ROK"/>
</dbReference>
<dbReference type="Pfam" id="PF00480">
    <property type="entry name" value="ROK"/>
    <property type="match status" value="1"/>
</dbReference>
<proteinExistence type="inferred from homology"/>
<dbReference type="SUPFAM" id="SSF46785">
    <property type="entry name" value="Winged helix' DNA-binding domain"/>
    <property type="match status" value="1"/>
</dbReference>
<dbReference type="EMBL" id="QUSW01000005">
    <property type="protein sequence ID" value="RQP23009.1"/>
    <property type="molecule type" value="Genomic_DNA"/>
</dbReference>
<protein>
    <submittedName>
        <fullName evidence="2">ROK family transcriptional regulator</fullName>
    </submittedName>
</protein>
<dbReference type="PANTHER" id="PTHR18964">
    <property type="entry name" value="ROK (REPRESSOR, ORF, KINASE) FAMILY"/>
    <property type="match status" value="1"/>
</dbReference>
<dbReference type="AlphaFoldDB" id="A0A3N7JPN0"/>
<reference evidence="2 3" key="2">
    <citation type="submission" date="2018-12" db="EMBL/GenBank/DDBJ databases">
        <title>Rhizobacter gummiphilus sp. nov., a rubber-degrading bacterium isolated from the soil of a botanical garden in Japan.</title>
        <authorList>
            <person name="Shunsuke S.S."/>
        </authorList>
    </citation>
    <scope>NUCLEOTIDE SEQUENCE [LARGE SCALE GENOMIC DNA]</scope>
    <source>
        <strain evidence="2 3">S-16</strain>
    </source>
</reference>
<evidence type="ECO:0000256" key="1">
    <source>
        <dbReference type="ARBA" id="ARBA00006479"/>
    </source>
</evidence>
<comment type="caution">
    <text evidence="2">The sequence shown here is derived from an EMBL/GenBank/DDBJ whole genome shotgun (WGS) entry which is preliminary data.</text>
</comment>
<evidence type="ECO:0000313" key="3">
    <source>
        <dbReference type="Proteomes" id="UP000267464"/>
    </source>
</evidence>
<evidence type="ECO:0000313" key="2">
    <source>
        <dbReference type="EMBL" id="RQP23009.1"/>
    </source>
</evidence>
<sequence length="398" mass="42581">MKPSPARENAAPSGTNLEHAKFHNRRVVIEAVRLHGVLTRAEIARLTALTPQTVSNITAELQESGMFTAHSPRKAGRGQPAIPLSINPAGAYSLGVQVDHQSLIALVVDLSGKACGRVETALRRPSPDVVLPLLADVIHSLRRQVDIDWDRMLGAGLVMPGPFGVEGISSKGPTTLHGWEDIDVAADLSERIGLPVLIENDANAAAIGERLYGVAKTLRNYAYLFVGTGLGAGLFLDGQLYKGQARNAGEVGHMIVERDGRPCYCGNRGCLERYVSLLAAYETLGVPEDERRSPNVLLRPGVDLDRWFESAVPALRQAINIVESMLDVASVVIGGPLPAPVLERLVAALEPLPVSTRSRRHSSPRVMIGSAGADTAVLGAAALPVFDEFNPQYDGLMK</sequence>
<dbReference type="RefSeq" id="WP_124541754.1">
    <property type="nucleotide sequence ID" value="NZ_QUSW01000005.1"/>
</dbReference>
<dbReference type="PANTHER" id="PTHR18964:SF149">
    <property type="entry name" value="BIFUNCTIONAL UDP-N-ACETYLGLUCOSAMINE 2-EPIMERASE_N-ACETYLMANNOSAMINE KINASE"/>
    <property type="match status" value="1"/>
</dbReference>